<dbReference type="Gene3D" id="1.20.1250.20">
    <property type="entry name" value="MFS general substrate transporter like domains"/>
    <property type="match status" value="1"/>
</dbReference>
<dbReference type="GO" id="GO:0016740">
    <property type="term" value="F:transferase activity"/>
    <property type="evidence" value="ECO:0007669"/>
    <property type="project" value="UniProtKB-KW"/>
</dbReference>
<keyword evidence="1" id="KW-0472">Membrane</keyword>
<protein>
    <submittedName>
        <fullName evidence="2">Glycosyl transferase</fullName>
    </submittedName>
</protein>
<gene>
    <name evidence="2" type="ORF">ABR69_05560</name>
</gene>
<evidence type="ECO:0000313" key="2">
    <source>
        <dbReference type="EMBL" id="KRO73294.1"/>
    </source>
</evidence>
<evidence type="ECO:0000256" key="1">
    <source>
        <dbReference type="SAM" id="Phobius"/>
    </source>
</evidence>
<dbReference type="Proteomes" id="UP000051934">
    <property type="component" value="Unassembled WGS sequence"/>
</dbReference>
<dbReference type="NCBIfam" id="NF037959">
    <property type="entry name" value="MFS_SpdSyn"/>
    <property type="match status" value="1"/>
</dbReference>
<feature type="transmembrane region" description="Helical" evidence="1">
    <location>
        <begin position="190"/>
        <end position="210"/>
    </location>
</feature>
<feature type="transmembrane region" description="Helical" evidence="1">
    <location>
        <begin position="52"/>
        <end position="72"/>
    </location>
</feature>
<feature type="transmembrane region" description="Helical" evidence="1">
    <location>
        <begin position="20"/>
        <end position="40"/>
    </location>
</feature>
<keyword evidence="1" id="KW-1133">Transmembrane helix</keyword>
<keyword evidence="2" id="KW-0808">Transferase</keyword>
<feature type="transmembrane region" description="Helical" evidence="1">
    <location>
        <begin position="124"/>
        <end position="149"/>
    </location>
</feature>
<evidence type="ECO:0000313" key="3">
    <source>
        <dbReference type="Proteomes" id="UP000051934"/>
    </source>
</evidence>
<name>A0A0R2SEW8_9GAMM</name>
<accession>A0A0R2SEW8</accession>
<sequence>MNAKQARRPSNRGPQSIPSLLVISAAFVSGFCIMTIEMLGARIMAPYFGGSLSVWGSILTVFMLALACGYLIGGKLSARQPSLFNYAFFFLAAAALSLPIIFFADEIMRPIFLAIEDPRYGSLLASLFLYFLPTTILGMISPYSVRLLVENSDHSGQKAGLLFFVSTIGSAAGTLGTSFYLVLWFEVNEIVFGTAGALALIGAVLMVAGIRRGQADGA</sequence>
<reference evidence="2 3" key="1">
    <citation type="submission" date="2015-10" db="EMBL/GenBank/DDBJ databases">
        <title>Metagenome-Assembled Genomes uncover a global brackish microbiome.</title>
        <authorList>
            <person name="Hugerth L.W."/>
            <person name="Larsson J."/>
            <person name="Alneberg J."/>
            <person name="Lindh M.V."/>
            <person name="Legrand C."/>
            <person name="Pinhassi J."/>
            <person name="Andersson A.F."/>
        </authorList>
    </citation>
    <scope>NUCLEOTIDE SEQUENCE [LARGE SCALE GENOMIC DNA]</scope>
    <source>
        <strain evidence="2">BACL4 MAG-120507-bin80</strain>
    </source>
</reference>
<dbReference type="AlphaFoldDB" id="A0A0R2SEW8"/>
<proteinExistence type="predicted"/>
<dbReference type="EMBL" id="LIBB01000012">
    <property type="protein sequence ID" value="KRO73294.1"/>
    <property type="molecule type" value="Genomic_DNA"/>
</dbReference>
<comment type="caution">
    <text evidence="2">The sequence shown here is derived from an EMBL/GenBank/DDBJ whole genome shotgun (WGS) entry which is preliminary data.</text>
</comment>
<feature type="transmembrane region" description="Helical" evidence="1">
    <location>
        <begin position="84"/>
        <end position="104"/>
    </location>
</feature>
<keyword evidence="1" id="KW-0812">Transmembrane</keyword>
<dbReference type="SUPFAM" id="SSF103473">
    <property type="entry name" value="MFS general substrate transporter"/>
    <property type="match status" value="1"/>
</dbReference>
<organism evidence="2 3">
    <name type="scientific">OM182 bacterium BACL3 MAG-120507-bin80</name>
    <dbReference type="NCBI Taxonomy" id="1655577"/>
    <lineage>
        <taxon>Bacteria</taxon>
        <taxon>Pseudomonadati</taxon>
        <taxon>Pseudomonadota</taxon>
        <taxon>Gammaproteobacteria</taxon>
        <taxon>OMG group</taxon>
        <taxon>OM182 clade</taxon>
    </lineage>
</organism>
<feature type="transmembrane region" description="Helical" evidence="1">
    <location>
        <begin position="161"/>
        <end position="184"/>
    </location>
</feature>
<dbReference type="InterPro" id="IPR036259">
    <property type="entry name" value="MFS_trans_sf"/>
</dbReference>